<feature type="coiled-coil region" evidence="1">
    <location>
        <begin position="552"/>
        <end position="583"/>
    </location>
</feature>
<feature type="region of interest" description="Disordered" evidence="2">
    <location>
        <begin position="445"/>
        <end position="488"/>
    </location>
</feature>
<evidence type="ECO:0000313" key="4">
    <source>
        <dbReference type="Proteomes" id="UP000187209"/>
    </source>
</evidence>
<dbReference type="Proteomes" id="UP000187209">
    <property type="component" value="Unassembled WGS sequence"/>
</dbReference>
<organism evidence="3 4">
    <name type="scientific">Stentor coeruleus</name>
    <dbReference type="NCBI Taxonomy" id="5963"/>
    <lineage>
        <taxon>Eukaryota</taxon>
        <taxon>Sar</taxon>
        <taxon>Alveolata</taxon>
        <taxon>Ciliophora</taxon>
        <taxon>Postciliodesmatophora</taxon>
        <taxon>Heterotrichea</taxon>
        <taxon>Heterotrichida</taxon>
        <taxon>Stentoridae</taxon>
        <taxon>Stentor</taxon>
    </lineage>
</organism>
<dbReference type="AlphaFoldDB" id="A0A1R2D333"/>
<comment type="caution">
    <text evidence="3">The sequence shown here is derived from an EMBL/GenBank/DDBJ whole genome shotgun (WGS) entry which is preliminary data.</text>
</comment>
<dbReference type="EMBL" id="MPUH01000009">
    <property type="protein sequence ID" value="OMJ95679.1"/>
    <property type="molecule type" value="Genomic_DNA"/>
</dbReference>
<proteinExistence type="predicted"/>
<feature type="coiled-coil region" evidence="1">
    <location>
        <begin position="383"/>
        <end position="410"/>
    </location>
</feature>
<evidence type="ECO:0000313" key="3">
    <source>
        <dbReference type="EMBL" id="OMJ95679.1"/>
    </source>
</evidence>
<keyword evidence="1" id="KW-0175">Coiled coil</keyword>
<evidence type="ECO:0000256" key="1">
    <source>
        <dbReference type="SAM" id="Coils"/>
    </source>
</evidence>
<accession>A0A1R2D333</accession>
<evidence type="ECO:0000256" key="2">
    <source>
        <dbReference type="SAM" id="MobiDB-lite"/>
    </source>
</evidence>
<reference evidence="3 4" key="1">
    <citation type="submission" date="2016-11" db="EMBL/GenBank/DDBJ databases">
        <title>The macronuclear genome of Stentor coeruleus: a giant cell with tiny introns.</title>
        <authorList>
            <person name="Slabodnick M."/>
            <person name="Ruby J.G."/>
            <person name="Reiff S.B."/>
            <person name="Swart E.C."/>
            <person name="Gosai S."/>
            <person name="Prabakaran S."/>
            <person name="Witkowska E."/>
            <person name="Larue G.E."/>
            <person name="Fisher S."/>
            <person name="Freeman R.M."/>
            <person name="Gunawardena J."/>
            <person name="Chu W."/>
            <person name="Stover N.A."/>
            <person name="Gregory B.D."/>
            <person name="Nowacki M."/>
            <person name="Derisi J."/>
            <person name="Roy S.W."/>
            <person name="Marshall W.F."/>
            <person name="Sood P."/>
        </authorList>
    </citation>
    <scope>NUCLEOTIDE SEQUENCE [LARGE SCALE GENOMIC DNA]</scope>
    <source>
        <strain evidence="3">WM001</strain>
    </source>
</reference>
<sequence>MLTAKSHAGDNLWDSIPNDKESLENQLDRLNKLIQNITSRQFSPDLPIICRSPSQDSFTEYSSKSLYETGESYIETLSEIEAVCEAERFMMKNEDFRSHEDRKNCSIQTQSDNMIAIFDVTLDDLGKLINDINNIRTSSEKSSIDNIVNISGKQVVFRIRDRGKFFISKDILSYNFTESKINQIVPKNIENNREDFKSEIEEKMMQSFNESFPFTLYQDPSFQKAPKPLWTKSYTNSIDFSYTEISLAKNRKTEYLKIIEKLQWQCNEIIMVKENYQKKFKKLHEHEKRIREKNNEILQEESRMKSQKIIIAKDLEIIQQQKKLLEQYKEDNRKKLEIIKNTLAEVRKNANFIIKPISTPKTQTEKKKSEESIVLKPRRYEHKFESEQELQSLSQEIKELENLLSTVPENAEHIKTRLDRLKTKESNIKSKRVITASLERSNSMSSKLSILDKERNKTPLKPSQSKPVFDTKPLKSSNNINTQNFPSEKKQSFISPKKILTKTNENPDDFQKYLKLRECRLIEKEEELSKRENILYNNLSKNIENIGLVGIVQNEQRNLKILRNDLEKRQKILEKEVLTHSRKRSELKAKERDVLNAIESFDAFTYQKKHLENRLQLLISVFEDLS</sequence>
<name>A0A1R2D333_9CILI</name>
<protein>
    <submittedName>
        <fullName evidence="3">Uncharacterized protein</fullName>
    </submittedName>
</protein>
<keyword evidence="4" id="KW-1185">Reference proteome</keyword>
<feature type="coiled-coil region" evidence="1">
    <location>
        <begin position="273"/>
        <end position="349"/>
    </location>
</feature>
<feature type="compositionally biased region" description="Polar residues" evidence="2">
    <location>
        <begin position="474"/>
        <end position="486"/>
    </location>
</feature>
<gene>
    <name evidence="3" type="ORF">SteCoe_929</name>
</gene>